<keyword evidence="2" id="KW-1185">Reference proteome</keyword>
<dbReference type="OrthoDB" id="9815070at2"/>
<evidence type="ECO:0000313" key="2">
    <source>
        <dbReference type="Proteomes" id="UP000001520"/>
    </source>
</evidence>
<dbReference type="RefSeq" id="WP_013008521.1">
    <property type="nucleotide sequence ID" value="NC_013939.1"/>
</dbReference>
<dbReference type="InterPro" id="IPR005623">
    <property type="entry name" value="Chaperone_NapD_NO3_reduct"/>
</dbReference>
<dbReference type="EMBL" id="AP011529">
    <property type="protein sequence ID" value="BAI81276.1"/>
    <property type="molecule type" value="Genomic_DNA"/>
</dbReference>
<accession>D3P986</accession>
<proteinExistence type="predicted"/>
<dbReference type="eggNOG" id="ENOG502ZJJ1">
    <property type="taxonomic scope" value="Bacteria"/>
</dbReference>
<sequence length="105" mass="12283">MLYCGCIIFIKDGNFEAVKESIYKYKEISLFTKSDDNKMIVATIEAESDKEIERIINELKQNEYIIDISPHYLHFEEEVERLIKTGEKPDLTGFSKSERRKITNG</sequence>
<reference evidence="1 2" key="1">
    <citation type="journal article" date="2010" name="DNA Res.">
        <title>Bacterial lifestyle in a deep-sea hydrothermal vent chimney revealed by the genome sequence of the thermophilic bacterium Deferribacter desulfuricans SSM1.</title>
        <authorList>
            <person name="Takaki Y."/>
            <person name="Shimamura S."/>
            <person name="Nakagawa S."/>
            <person name="Fukuhara Y."/>
            <person name="Horikawa H."/>
            <person name="Ankai A."/>
            <person name="Harada T."/>
            <person name="Hosoyama A."/>
            <person name="Oguchi A."/>
            <person name="Fukui S."/>
            <person name="Fujita N."/>
            <person name="Takami H."/>
            <person name="Takai K."/>
        </authorList>
    </citation>
    <scope>NUCLEOTIDE SEQUENCE [LARGE SCALE GENOMIC DNA]</scope>
    <source>
        <strain evidence="2">DSM 14783 / JCM 11476 / NBRC 101012 / SSM1</strain>
    </source>
</reference>
<protein>
    <submittedName>
        <fullName evidence="1">Periplasmic nitrate reductase NapD</fullName>
    </submittedName>
</protein>
<dbReference type="Pfam" id="PF03927">
    <property type="entry name" value="NapD"/>
    <property type="match status" value="1"/>
</dbReference>
<dbReference type="AlphaFoldDB" id="D3P986"/>
<name>D3P986_DEFDS</name>
<gene>
    <name evidence="1" type="ordered locus">DEFDS_1821</name>
</gene>
<dbReference type="STRING" id="639282.DEFDS_1821"/>
<evidence type="ECO:0000313" key="1">
    <source>
        <dbReference type="EMBL" id="BAI81276.1"/>
    </source>
</evidence>
<dbReference type="Proteomes" id="UP000001520">
    <property type="component" value="Chromosome"/>
</dbReference>
<dbReference type="KEGG" id="ddf:DEFDS_1821"/>
<organism evidence="1 2">
    <name type="scientific">Deferribacter desulfuricans (strain DSM 14783 / JCM 11476 / NBRC 101012 / SSM1)</name>
    <dbReference type="NCBI Taxonomy" id="639282"/>
    <lineage>
        <taxon>Bacteria</taxon>
        <taxon>Pseudomonadati</taxon>
        <taxon>Deferribacterota</taxon>
        <taxon>Deferribacteres</taxon>
        <taxon>Deferribacterales</taxon>
        <taxon>Deferribacteraceae</taxon>
        <taxon>Deferribacter</taxon>
    </lineage>
</organism>
<dbReference type="HOGENOM" id="CLU_155794_3_0_0"/>
<dbReference type="Gene3D" id="3.30.70.920">
    <property type="match status" value="1"/>
</dbReference>